<comment type="similarity">
    <text evidence="1">Belongs to the DNA mismatch repair MutS family.</text>
</comment>
<keyword evidence="4" id="KW-0067">ATP-binding</keyword>
<keyword evidence="2" id="KW-0547">Nucleotide-binding</keyword>
<proteinExistence type="inferred from homology"/>
<dbReference type="Pfam" id="PF01624">
    <property type="entry name" value="MutS_I"/>
    <property type="match status" value="1"/>
</dbReference>
<dbReference type="NCBIfam" id="TIGR01070">
    <property type="entry name" value="mutS1"/>
    <property type="match status" value="1"/>
</dbReference>
<dbReference type="SMART" id="SM00534">
    <property type="entry name" value="MUTSac"/>
    <property type="match status" value="1"/>
</dbReference>
<sequence>MEKEAEKLTPMMVQYRQIKEQHQQSILFFRLGDFYEMFEEDAVEVSRLLNLTLTKRNGQPMCGIPYHAAKVYIKRLLEAGKKIAICEQTELPDGTRQLAKREVVQVVTPATVVEEDFLQADRDSFVLSLSFQKQGFSISYADITSGQFFLRLVDKDNRYAMLLSVLQQVNPREILVNEDDYFLHQDFQALMDGHPAMVTKLPSWHFSISEGYQRLCNQIGSASLKAFGLEAKDPMLSSAGALLWYLRETAKTSLNQIEGYTVVPESQFLHIDEASRKSLELLTNLADGSEKYTLYASINATLTSMGARQLKQWIASPLTDIAKITFRQRWVTLLYEDRGELARVRSHLKQVLDLQRLSSRLAMRRHVPKDLVGISQTIRSFFNLADGRYQELLGDGLQEETLTALAVVARRIADGIADDHQGPFEEGKVIVSGFDAELDELRAVKGGGKAILDAYLDKIRGETGITTLRLSSNKILGHYIEVSKAQADRVPATFYRKQTLVNAERFTSDELIACEQKILASSYEAEKRERQVYETLVEEVMNLQQSLLSISRFLSDLDCLQSFASTAVTHSYCKPVFTDEDVLEFEGGRHPVVEQHLGAGQFVANDLVIGSTGKRFCLITGPNMAGKSTFLRQTALLVLLSQIGSYVPAAKARLGIVDKLYCRVGASDNLARGESTFLVEMQEAAHILRTASRNSLVIVDELGRGTSTQDGMSIAYAVMQQLLQMQAKTLFATHYHELARIDTSAIQLLTLQVSEQGGQVRFLRRVVEGIANSSYGLNVARMAGIGRDVLTHARTFQKQHFAEYDFISVQPDLFSAINEDSPQHIYYDESEQEALHRLRSFSIEQSSPLEALLFLKGLQEMMQAK</sequence>
<evidence type="ECO:0000256" key="3">
    <source>
        <dbReference type="ARBA" id="ARBA00022763"/>
    </source>
</evidence>
<dbReference type="GO" id="GO:0140664">
    <property type="term" value="F:ATP-dependent DNA damage sensor activity"/>
    <property type="evidence" value="ECO:0007669"/>
    <property type="project" value="InterPro"/>
</dbReference>
<dbReference type="PROSITE" id="PS00486">
    <property type="entry name" value="DNA_MISMATCH_REPAIR_2"/>
    <property type="match status" value="1"/>
</dbReference>
<reference evidence="8" key="1">
    <citation type="submission" date="2019-08" db="EMBL/GenBank/DDBJ databases">
        <authorList>
            <person name="Kucharzyk K."/>
            <person name="Murdoch R.W."/>
            <person name="Higgins S."/>
            <person name="Loffler F."/>
        </authorList>
    </citation>
    <scope>NUCLEOTIDE SEQUENCE</scope>
</reference>
<dbReference type="InterPro" id="IPR007860">
    <property type="entry name" value="DNA_mmatch_repair_MutS_con_dom"/>
</dbReference>
<name>A0A644W2G5_9ZZZZ</name>
<dbReference type="Gene3D" id="1.10.1420.10">
    <property type="match status" value="2"/>
</dbReference>
<dbReference type="InterPro" id="IPR036678">
    <property type="entry name" value="MutS_con_dom_sf"/>
</dbReference>
<evidence type="ECO:0000256" key="6">
    <source>
        <dbReference type="ARBA" id="ARBA00023204"/>
    </source>
</evidence>
<keyword evidence="6" id="KW-0234">DNA repair</keyword>
<dbReference type="Pfam" id="PF05192">
    <property type="entry name" value="MutS_III"/>
    <property type="match status" value="1"/>
</dbReference>
<dbReference type="AlphaFoldDB" id="A0A644W2G5"/>
<dbReference type="GO" id="GO:0006298">
    <property type="term" value="P:mismatch repair"/>
    <property type="evidence" value="ECO:0007669"/>
    <property type="project" value="InterPro"/>
</dbReference>
<dbReference type="InterPro" id="IPR017261">
    <property type="entry name" value="DNA_mismatch_repair_MutS/MSH"/>
</dbReference>
<evidence type="ECO:0000256" key="2">
    <source>
        <dbReference type="ARBA" id="ARBA00022741"/>
    </source>
</evidence>
<keyword evidence="5" id="KW-0238">DNA-binding</keyword>
<dbReference type="SUPFAM" id="SSF52540">
    <property type="entry name" value="P-loop containing nucleoside triphosphate hydrolases"/>
    <property type="match status" value="1"/>
</dbReference>
<evidence type="ECO:0000256" key="1">
    <source>
        <dbReference type="ARBA" id="ARBA00006271"/>
    </source>
</evidence>
<evidence type="ECO:0000259" key="7">
    <source>
        <dbReference type="PROSITE" id="PS00486"/>
    </source>
</evidence>
<dbReference type="Pfam" id="PF00488">
    <property type="entry name" value="MutS_V"/>
    <property type="match status" value="1"/>
</dbReference>
<evidence type="ECO:0000313" key="8">
    <source>
        <dbReference type="EMBL" id="MPL97630.1"/>
    </source>
</evidence>
<gene>
    <name evidence="8" type="primary">mutS_21</name>
    <name evidence="8" type="ORF">SDC9_43822</name>
</gene>
<dbReference type="InterPro" id="IPR045076">
    <property type="entry name" value="MutS"/>
</dbReference>
<dbReference type="Pfam" id="PF05190">
    <property type="entry name" value="MutS_IV"/>
    <property type="match status" value="1"/>
</dbReference>
<dbReference type="Pfam" id="PF05188">
    <property type="entry name" value="MutS_II"/>
    <property type="match status" value="1"/>
</dbReference>
<evidence type="ECO:0000256" key="5">
    <source>
        <dbReference type="ARBA" id="ARBA00023125"/>
    </source>
</evidence>
<evidence type="ECO:0000256" key="4">
    <source>
        <dbReference type="ARBA" id="ARBA00022840"/>
    </source>
</evidence>
<dbReference type="GO" id="GO:0005829">
    <property type="term" value="C:cytosol"/>
    <property type="evidence" value="ECO:0007669"/>
    <property type="project" value="TreeGrafter"/>
</dbReference>
<feature type="domain" description="DNA mismatch repair proteins mutS family" evidence="7">
    <location>
        <begin position="695"/>
        <end position="711"/>
    </location>
</feature>
<dbReference type="Gene3D" id="3.30.420.110">
    <property type="entry name" value="MutS, connector domain"/>
    <property type="match status" value="1"/>
</dbReference>
<protein>
    <submittedName>
        <fullName evidence="8">DNA mismatch repair protein MutS</fullName>
    </submittedName>
</protein>
<dbReference type="InterPro" id="IPR027417">
    <property type="entry name" value="P-loop_NTPase"/>
</dbReference>
<dbReference type="PANTHER" id="PTHR11361:SF34">
    <property type="entry name" value="DNA MISMATCH REPAIR PROTEIN MSH1, MITOCHONDRIAL"/>
    <property type="match status" value="1"/>
</dbReference>
<accession>A0A644W2G5</accession>
<dbReference type="Gene3D" id="3.40.1170.10">
    <property type="entry name" value="DNA repair protein MutS, domain I"/>
    <property type="match status" value="1"/>
</dbReference>
<dbReference type="SUPFAM" id="SSF55271">
    <property type="entry name" value="DNA repair protein MutS, domain I"/>
    <property type="match status" value="1"/>
</dbReference>
<dbReference type="NCBIfam" id="NF003810">
    <property type="entry name" value="PRK05399.1"/>
    <property type="match status" value="1"/>
</dbReference>
<dbReference type="EMBL" id="VSSQ01000566">
    <property type="protein sequence ID" value="MPL97630.1"/>
    <property type="molecule type" value="Genomic_DNA"/>
</dbReference>
<dbReference type="SUPFAM" id="SSF53150">
    <property type="entry name" value="DNA repair protein MutS, domain II"/>
    <property type="match status" value="1"/>
</dbReference>
<dbReference type="FunFam" id="3.40.50.300:FF:000870">
    <property type="entry name" value="MutS protein homolog 4"/>
    <property type="match status" value="1"/>
</dbReference>
<dbReference type="InterPro" id="IPR007696">
    <property type="entry name" value="DNA_mismatch_repair_MutS_core"/>
</dbReference>
<dbReference type="PIRSF" id="PIRSF037677">
    <property type="entry name" value="DNA_mis_repair_Msh6"/>
    <property type="match status" value="1"/>
</dbReference>
<dbReference type="InterPro" id="IPR036187">
    <property type="entry name" value="DNA_mismatch_repair_MutS_sf"/>
</dbReference>
<dbReference type="SUPFAM" id="SSF48334">
    <property type="entry name" value="DNA repair protein MutS, domain III"/>
    <property type="match status" value="1"/>
</dbReference>
<dbReference type="SMART" id="SM00533">
    <property type="entry name" value="MUTSd"/>
    <property type="match status" value="1"/>
</dbReference>
<organism evidence="8">
    <name type="scientific">bioreactor metagenome</name>
    <dbReference type="NCBI Taxonomy" id="1076179"/>
    <lineage>
        <taxon>unclassified sequences</taxon>
        <taxon>metagenomes</taxon>
        <taxon>ecological metagenomes</taxon>
    </lineage>
</organism>
<dbReference type="Gene3D" id="3.40.50.300">
    <property type="entry name" value="P-loop containing nucleotide triphosphate hydrolases"/>
    <property type="match status" value="1"/>
</dbReference>
<dbReference type="GO" id="GO:0030983">
    <property type="term" value="F:mismatched DNA binding"/>
    <property type="evidence" value="ECO:0007669"/>
    <property type="project" value="InterPro"/>
</dbReference>
<keyword evidence="3" id="KW-0227">DNA damage</keyword>
<dbReference type="InterPro" id="IPR007695">
    <property type="entry name" value="DNA_mismatch_repair_MutS-lik_N"/>
</dbReference>
<dbReference type="InterPro" id="IPR000432">
    <property type="entry name" value="DNA_mismatch_repair_MutS_C"/>
</dbReference>
<dbReference type="InterPro" id="IPR007861">
    <property type="entry name" value="DNA_mismatch_repair_MutS_clamp"/>
</dbReference>
<dbReference type="GO" id="GO:0005524">
    <property type="term" value="F:ATP binding"/>
    <property type="evidence" value="ECO:0007669"/>
    <property type="project" value="UniProtKB-KW"/>
</dbReference>
<comment type="caution">
    <text evidence="8">The sequence shown here is derived from an EMBL/GenBank/DDBJ whole genome shotgun (WGS) entry which is preliminary data.</text>
</comment>
<dbReference type="InterPro" id="IPR016151">
    <property type="entry name" value="DNA_mismatch_repair_MutS_N"/>
</dbReference>
<dbReference type="PANTHER" id="PTHR11361">
    <property type="entry name" value="DNA MISMATCH REPAIR PROTEIN MUTS FAMILY MEMBER"/>
    <property type="match status" value="1"/>
</dbReference>
<dbReference type="InterPro" id="IPR005748">
    <property type="entry name" value="DNA_mismatch_repair_MutS"/>
</dbReference>